<dbReference type="AlphaFoldDB" id="X1R7F8"/>
<name>X1R7F8_9ZZZZ</name>
<reference evidence="1" key="1">
    <citation type="journal article" date="2014" name="Front. Microbiol.">
        <title>High frequency of phylogenetically diverse reductive dehalogenase-homologous genes in deep subseafloor sedimentary metagenomes.</title>
        <authorList>
            <person name="Kawai M."/>
            <person name="Futagami T."/>
            <person name="Toyoda A."/>
            <person name="Takaki Y."/>
            <person name="Nishi S."/>
            <person name="Hori S."/>
            <person name="Arai W."/>
            <person name="Tsubouchi T."/>
            <person name="Morono Y."/>
            <person name="Uchiyama I."/>
            <person name="Ito T."/>
            <person name="Fujiyama A."/>
            <person name="Inagaki F."/>
            <person name="Takami H."/>
        </authorList>
    </citation>
    <scope>NUCLEOTIDE SEQUENCE</scope>
    <source>
        <strain evidence="1">Expedition CK06-06</strain>
    </source>
</reference>
<comment type="caution">
    <text evidence="1">The sequence shown here is derived from an EMBL/GenBank/DDBJ whole genome shotgun (WGS) entry which is preliminary data.</text>
</comment>
<protein>
    <submittedName>
        <fullName evidence="1">Uncharacterized protein</fullName>
    </submittedName>
</protein>
<dbReference type="EMBL" id="BARV01041523">
    <property type="protein sequence ID" value="GAI51544.1"/>
    <property type="molecule type" value="Genomic_DNA"/>
</dbReference>
<sequence>MTVRELPKVKIGDKRYYQDDRLKEFRAIYNPHDRITYEKFFKKRETGRKKYIDISKI</sequence>
<evidence type="ECO:0000313" key="1">
    <source>
        <dbReference type="EMBL" id="GAI51544.1"/>
    </source>
</evidence>
<gene>
    <name evidence="1" type="ORF">S06H3_62821</name>
</gene>
<accession>X1R7F8</accession>
<proteinExistence type="predicted"/>
<organism evidence="1">
    <name type="scientific">marine sediment metagenome</name>
    <dbReference type="NCBI Taxonomy" id="412755"/>
    <lineage>
        <taxon>unclassified sequences</taxon>
        <taxon>metagenomes</taxon>
        <taxon>ecological metagenomes</taxon>
    </lineage>
</organism>